<reference evidence="2" key="1">
    <citation type="journal article" date="2016" name="Mol. Biol. Evol.">
        <title>Comparative Genomics of Early-Diverging Mushroom-Forming Fungi Provides Insights into the Origins of Lignocellulose Decay Capabilities.</title>
        <authorList>
            <person name="Nagy L.G."/>
            <person name="Riley R."/>
            <person name="Tritt A."/>
            <person name="Adam C."/>
            <person name="Daum C."/>
            <person name="Floudas D."/>
            <person name="Sun H."/>
            <person name="Yadav J.S."/>
            <person name="Pangilinan J."/>
            <person name="Larsson K.H."/>
            <person name="Matsuura K."/>
            <person name="Barry K."/>
            <person name="Labutti K."/>
            <person name="Kuo R."/>
            <person name="Ohm R.A."/>
            <person name="Bhattacharya S.S."/>
            <person name="Shirouzu T."/>
            <person name="Yoshinaga Y."/>
            <person name="Martin F.M."/>
            <person name="Grigoriev I.V."/>
            <person name="Hibbett D.S."/>
        </authorList>
    </citation>
    <scope>NUCLEOTIDE SEQUENCE [LARGE SCALE GENOMIC DNA]</scope>
    <source>
        <strain evidence="2">CBS 109695</strain>
    </source>
</reference>
<evidence type="ECO:0000259" key="1">
    <source>
        <dbReference type="PROSITE" id="PS50181"/>
    </source>
</evidence>
<dbReference type="OrthoDB" id="3016965at2759"/>
<dbReference type="Pfam" id="PF12937">
    <property type="entry name" value="F-box-like"/>
    <property type="match status" value="1"/>
</dbReference>
<dbReference type="AlphaFoldDB" id="A0A166DQZ8"/>
<proteinExistence type="predicted"/>
<dbReference type="Gene3D" id="1.20.1280.50">
    <property type="match status" value="1"/>
</dbReference>
<evidence type="ECO:0000313" key="2">
    <source>
        <dbReference type="EMBL" id="KZP14982.1"/>
    </source>
</evidence>
<sequence length="139" mass="15759">MADAPTYRITPSPVHDLVHNHLFPSTTAQVDSAQKTLQHLQSAVHDVDADLAQMRIAFQQLLVKRAALQDYADAHQRLVSPVHRLPTEILVGIFLHALAASSFKRHPDKAPLVLERVCRRWKDIARSTPELWSHIRLDL</sequence>
<gene>
    <name evidence="2" type="ORF">FIBSPDRAFT_833591</name>
</gene>
<dbReference type="PROSITE" id="PS50181">
    <property type="entry name" value="FBOX"/>
    <property type="match status" value="1"/>
</dbReference>
<accession>A0A166DQZ8</accession>
<name>A0A166DQZ8_9AGAM</name>
<feature type="non-terminal residue" evidence="2">
    <location>
        <position position="139"/>
    </location>
</feature>
<dbReference type="EMBL" id="KV417610">
    <property type="protein sequence ID" value="KZP14982.1"/>
    <property type="molecule type" value="Genomic_DNA"/>
</dbReference>
<dbReference type="InterPro" id="IPR036047">
    <property type="entry name" value="F-box-like_dom_sf"/>
</dbReference>
<organism evidence="2">
    <name type="scientific">Athelia psychrophila</name>
    <dbReference type="NCBI Taxonomy" id="1759441"/>
    <lineage>
        <taxon>Eukaryota</taxon>
        <taxon>Fungi</taxon>
        <taxon>Dikarya</taxon>
        <taxon>Basidiomycota</taxon>
        <taxon>Agaricomycotina</taxon>
        <taxon>Agaricomycetes</taxon>
        <taxon>Agaricomycetidae</taxon>
        <taxon>Atheliales</taxon>
        <taxon>Atheliaceae</taxon>
        <taxon>Athelia</taxon>
    </lineage>
</organism>
<protein>
    <recommendedName>
        <fullName evidence="1">F-box domain-containing protein</fullName>
    </recommendedName>
</protein>
<dbReference type="SUPFAM" id="SSF81383">
    <property type="entry name" value="F-box domain"/>
    <property type="match status" value="1"/>
</dbReference>
<dbReference type="InterPro" id="IPR001810">
    <property type="entry name" value="F-box_dom"/>
</dbReference>
<feature type="domain" description="F-box" evidence="1">
    <location>
        <begin position="79"/>
        <end position="135"/>
    </location>
</feature>